<feature type="domain" description="TonB C-terminal" evidence="6">
    <location>
        <begin position="75"/>
        <end position="133"/>
    </location>
</feature>
<evidence type="ECO:0000313" key="8">
    <source>
        <dbReference type="Proteomes" id="UP000295063"/>
    </source>
</evidence>
<dbReference type="GO" id="GO:0016020">
    <property type="term" value="C:membrane"/>
    <property type="evidence" value="ECO:0007669"/>
    <property type="project" value="UniProtKB-SubCell"/>
</dbReference>
<sequence>MSGCVEEVGIPIRKVYDMKMIRYTKILLACLLLLGLPFAALAKADSNAVPPKLVTLAPIAFTAEITEQYAAQVLHVTLRVNLSDAGVVQDNVQIIESSGSALVDQAVITAVKASTFQPASRDGKAMASSILLPLQIEVKNDVPQEEVPAGDGQAAAQ</sequence>
<evidence type="ECO:0000256" key="1">
    <source>
        <dbReference type="ARBA" id="ARBA00004167"/>
    </source>
</evidence>
<dbReference type="Gene3D" id="3.30.1150.10">
    <property type="match status" value="1"/>
</dbReference>
<dbReference type="GO" id="GO:0055085">
    <property type="term" value="P:transmembrane transport"/>
    <property type="evidence" value="ECO:0007669"/>
    <property type="project" value="InterPro"/>
</dbReference>
<proteinExistence type="predicted"/>
<dbReference type="Proteomes" id="UP000295063">
    <property type="component" value="Unassembled WGS sequence"/>
</dbReference>
<gene>
    <name evidence="7" type="ORF">EV210_102167</name>
</gene>
<dbReference type="NCBIfam" id="TIGR01352">
    <property type="entry name" value="tonB_Cterm"/>
    <property type="match status" value="1"/>
</dbReference>
<keyword evidence="2" id="KW-0812">Transmembrane</keyword>
<keyword evidence="8" id="KW-1185">Reference proteome</keyword>
<dbReference type="EMBL" id="SLUI01000002">
    <property type="protein sequence ID" value="TCL39257.1"/>
    <property type="molecule type" value="Genomic_DNA"/>
</dbReference>
<feature type="signal peptide" evidence="5">
    <location>
        <begin position="1"/>
        <end position="42"/>
    </location>
</feature>
<keyword evidence="3" id="KW-1133">Transmembrane helix</keyword>
<organism evidence="7 8">
    <name type="scientific">Anaerospora hongkongensis</name>
    <dbReference type="NCBI Taxonomy" id="244830"/>
    <lineage>
        <taxon>Bacteria</taxon>
        <taxon>Bacillati</taxon>
        <taxon>Bacillota</taxon>
        <taxon>Negativicutes</taxon>
        <taxon>Selenomonadales</taxon>
        <taxon>Sporomusaceae</taxon>
        <taxon>Anaerospora</taxon>
    </lineage>
</organism>
<feature type="chain" id="PRO_5038819156" evidence="5">
    <location>
        <begin position="43"/>
        <end position="157"/>
    </location>
</feature>
<evidence type="ECO:0000256" key="3">
    <source>
        <dbReference type="ARBA" id="ARBA00022989"/>
    </source>
</evidence>
<comment type="caution">
    <text evidence="7">The sequence shown here is derived from an EMBL/GenBank/DDBJ whole genome shotgun (WGS) entry which is preliminary data.</text>
</comment>
<dbReference type="AlphaFoldDB" id="A0A4R1Q4P4"/>
<reference evidence="7 8" key="1">
    <citation type="submission" date="2019-03" db="EMBL/GenBank/DDBJ databases">
        <title>Genomic Encyclopedia of Type Strains, Phase IV (KMG-IV): sequencing the most valuable type-strain genomes for metagenomic binning, comparative biology and taxonomic classification.</title>
        <authorList>
            <person name="Goeker M."/>
        </authorList>
    </citation>
    <scope>NUCLEOTIDE SEQUENCE [LARGE SCALE GENOMIC DNA]</scope>
    <source>
        <strain evidence="7 8">DSM 15969</strain>
    </source>
</reference>
<keyword evidence="4" id="KW-0472">Membrane</keyword>
<evidence type="ECO:0000256" key="2">
    <source>
        <dbReference type="ARBA" id="ARBA00022692"/>
    </source>
</evidence>
<dbReference type="SUPFAM" id="SSF74653">
    <property type="entry name" value="TolA/TonB C-terminal domain"/>
    <property type="match status" value="1"/>
</dbReference>
<comment type="subcellular location">
    <subcellularLocation>
        <location evidence="1">Membrane</location>
        <topology evidence="1">Single-pass membrane protein</topology>
    </subcellularLocation>
</comment>
<dbReference type="InterPro" id="IPR037682">
    <property type="entry name" value="TonB_C"/>
</dbReference>
<accession>A0A4R1Q4P4</accession>
<evidence type="ECO:0000256" key="5">
    <source>
        <dbReference type="SAM" id="SignalP"/>
    </source>
</evidence>
<name>A0A4R1Q4P4_9FIRM</name>
<evidence type="ECO:0000313" key="7">
    <source>
        <dbReference type="EMBL" id="TCL39257.1"/>
    </source>
</evidence>
<dbReference type="Pfam" id="PF03544">
    <property type="entry name" value="TonB_C"/>
    <property type="match status" value="1"/>
</dbReference>
<protein>
    <submittedName>
        <fullName evidence="7">TonB family protein</fullName>
    </submittedName>
</protein>
<dbReference type="InterPro" id="IPR006260">
    <property type="entry name" value="TonB/TolA_C"/>
</dbReference>
<evidence type="ECO:0000259" key="6">
    <source>
        <dbReference type="Pfam" id="PF03544"/>
    </source>
</evidence>
<keyword evidence="5" id="KW-0732">Signal</keyword>
<evidence type="ECO:0000256" key="4">
    <source>
        <dbReference type="ARBA" id="ARBA00023136"/>
    </source>
</evidence>